<sequence length="1052" mass="121213">MMKNEVTPLLFVFVVTFLTIDGKAIQIDRHEEQSTNKLIQNNEEFLTTLINYRHRFEHSHNINALRWVFQQQNNPEELYCKMCHVLLPIIRLLIEANQTEFIETVALQVCYDFKILLDVCRGSVLEYKDVIIQVISLTDYNDKALCSLALHCNRESDYPALNWTIPIPDSKPSPLPPRPPSPESPTLEILHLADIHVDFQYKPGSNADCLEPMCCRKGTPLPGRPSAGFWGTSGHCDLPYWTAQTILNYAANTEKIDFIYYTGDTPPHNIWNQSRADQLYSINTINHLLAKTFPDKMIYSTIGNHEAAPCNLFPTPNIRSDNISWLYQSLADSWINTLGLPNTTRETILRGGFYTTIVRPGLRIISLNTNYYASDNYWLFINATDPLNQLEWLIQWLQYAETHGEKVHIIAHHPPRTCLAAFGWNFNRIINRFENTISGQFYGHTHRDELNIFYDEHDHQRPISIAYLAPSLTTAVSLNPGYRLYTMDGEYSSSSYWILDHRTVIMNLTATNFYNRTVMQNEYSVRDAYQMDNLFPVDWDNFIKRLEMDIDGPLMGTVYKHYTKSYADGSHCDHVCRRALICTFKTILIIPILFASLLTFPRYTEQDDDNMLQKYFSFKQDLLSVMTFNIRVDILEHDPENNFTKRIHRLTQTIGKWQPTILCVQEPLTNQFQHWLSYLPSYYRSIGSPNSSSDFDFQVAILYNSQILKLLDQDYLWLSKTPRTVGSKDWNSHAVRTLNVARFHLISDESINLLVFNTHLDAKSEQARQEQAKIIRSTINEWQRKYPTDVVLLLGDFNSIPQQTTYNILTSSEFLYDTWTVCKTHSFTCTSNTFSSTFHGWLGSIINTYGLQLLQTLGYTYHSLGVILPHGFPRNISSFIDVLKKLIRYSRQINLSTMIDTWSSHRFHVDWILYQNSFDRTQRLQPKLISNRIWGSFSPPSCTEANVAAQTPIPVYEAMICLKNCTSSTYPSGGLSTAMTTTDCQTNVIIQSWAGERYDTLNLPLTTSIMIGYQSSAWMTGLYIRAASGAWSIVNRLNLGLRPDGYINTSPV</sequence>
<dbReference type="PROSITE" id="PS50015">
    <property type="entry name" value="SAP_B"/>
    <property type="match status" value="1"/>
</dbReference>
<evidence type="ECO:0000313" key="16">
    <source>
        <dbReference type="Proteomes" id="UP000663828"/>
    </source>
</evidence>
<dbReference type="GO" id="GO:0006685">
    <property type="term" value="P:sphingomyelin catabolic process"/>
    <property type="evidence" value="ECO:0007669"/>
    <property type="project" value="TreeGrafter"/>
</dbReference>
<evidence type="ECO:0000256" key="6">
    <source>
        <dbReference type="ARBA" id="ARBA00022729"/>
    </source>
</evidence>
<evidence type="ECO:0000256" key="11">
    <source>
        <dbReference type="ARBA" id="ARBA00023295"/>
    </source>
</evidence>
<dbReference type="GO" id="GO:0061750">
    <property type="term" value="F:acid sphingomyelin phosphodiesterase activity"/>
    <property type="evidence" value="ECO:0007669"/>
    <property type="project" value="TreeGrafter"/>
</dbReference>
<dbReference type="InterPro" id="IPR036691">
    <property type="entry name" value="Endo/exonu/phosph_ase_sf"/>
</dbReference>
<reference evidence="15" key="1">
    <citation type="submission" date="2021-02" db="EMBL/GenBank/DDBJ databases">
        <authorList>
            <person name="Nowell W R."/>
        </authorList>
    </citation>
    <scope>NUCLEOTIDE SEQUENCE</scope>
</reference>
<dbReference type="Pfam" id="PF00149">
    <property type="entry name" value="Metallophos"/>
    <property type="match status" value="1"/>
</dbReference>
<comment type="similarity">
    <text evidence="3">Belongs to the acid sphingomyelinase family.</text>
</comment>
<dbReference type="PANTHER" id="PTHR10340">
    <property type="entry name" value="SPHINGOMYELIN PHOSPHODIESTERASE"/>
    <property type="match status" value="1"/>
</dbReference>
<feature type="domain" description="Saposin B-type" evidence="14">
    <location>
        <begin position="76"/>
        <end position="156"/>
    </location>
</feature>
<keyword evidence="4" id="KW-0964">Secreted</keyword>
<evidence type="ECO:0000259" key="14">
    <source>
        <dbReference type="PROSITE" id="PS50015"/>
    </source>
</evidence>
<dbReference type="InterPro" id="IPR004843">
    <property type="entry name" value="Calcineurin-like_PHP"/>
</dbReference>
<evidence type="ECO:0000256" key="8">
    <source>
        <dbReference type="ARBA" id="ARBA00022833"/>
    </source>
</evidence>
<accession>A0A815YVJ4</accession>
<evidence type="ECO:0000313" key="15">
    <source>
        <dbReference type="EMBL" id="CAF1574792.1"/>
    </source>
</evidence>
<keyword evidence="10" id="KW-0325">Glycoprotein</keyword>
<dbReference type="AlphaFoldDB" id="A0A815YVJ4"/>
<comment type="caution">
    <text evidence="15">The sequence shown here is derived from an EMBL/GenBank/DDBJ whole genome shotgun (WGS) entry which is preliminary data.</text>
</comment>
<proteinExistence type="inferred from homology"/>
<dbReference type="InterPro" id="IPR041805">
    <property type="entry name" value="ASMase/PPN1_MPP"/>
</dbReference>
<dbReference type="PANTHER" id="PTHR10340:SF34">
    <property type="entry name" value="SPHINGOMYELIN PHOSPHODIESTERASE"/>
    <property type="match status" value="1"/>
</dbReference>
<dbReference type="GO" id="GO:0005615">
    <property type="term" value="C:extracellular space"/>
    <property type="evidence" value="ECO:0007669"/>
    <property type="project" value="TreeGrafter"/>
</dbReference>
<dbReference type="InterPro" id="IPR008139">
    <property type="entry name" value="SaposinB_dom"/>
</dbReference>
<dbReference type="Gene3D" id="3.60.21.10">
    <property type="match status" value="1"/>
</dbReference>
<evidence type="ECO:0000256" key="2">
    <source>
        <dbReference type="ARBA" id="ARBA00004613"/>
    </source>
</evidence>
<evidence type="ECO:0000256" key="9">
    <source>
        <dbReference type="ARBA" id="ARBA00023157"/>
    </source>
</evidence>
<keyword evidence="16" id="KW-1185">Reference proteome</keyword>
<dbReference type="Proteomes" id="UP000663828">
    <property type="component" value="Unassembled WGS sequence"/>
</dbReference>
<evidence type="ECO:0000256" key="7">
    <source>
        <dbReference type="ARBA" id="ARBA00022801"/>
    </source>
</evidence>
<keyword evidence="11" id="KW-0326">Glycosidase</keyword>
<dbReference type="InterPro" id="IPR029052">
    <property type="entry name" value="Metallo-depent_PP-like"/>
</dbReference>
<keyword evidence="5" id="KW-0479">Metal-binding</keyword>
<name>A0A815YVJ4_ADIRI</name>
<dbReference type="EMBL" id="CAJNOR010005745">
    <property type="protein sequence ID" value="CAF1574792.1"/>
    <property type="molecule type" value="Genomic_DNA"/>
</dbReference>
<dbReference type="Gene3D" id="3.60.10.10">
    <property type="entry name" value="Endonuclease/exonuclease/phosphatase"/>
    <property type="match status" value="1"/>
</dbReference>
<evidence type="ECO:0000256" key="5">
    <source>
        <dbReference type="ARBA" id="ARBA00022723"/>
    </source>
</evidence>
<feature type="chain" id="PRO_5032363312" description="Saposin B-type domain-containing protein" evidence="13">
    <location>
        <begin position="25"/>
        <end position="1052"/>
    </location>
</feature>
<evidence type="ECO:0000256" key="13">
    <source>
        <dbReference type="SAM" id="SignalP"/>
    </source>
</evidence>
<dbReference type="SUPFAM" id="SSF47862">
    <property type="entry name" value="Saposin"/>
    <property type="match status" value="1"/>
</dbReference>
<comment type="subcellular location">
    <subcellularLocation>
        <location evidence="2">Secreted</location>
    </subcellularLocation>
</comment>
<keyword evidence="9" id="KW-1015">Disulfide bond</keyword>
<protein>
    <recommendedName>
        <fullName evidence="14">Saposin B-type domain-containing protein</fullName>
    </recommendedName>
</protein>
<feature type="signal peptide" evidence="13">
    <location>
        <begin position="1"/>
        <end position="24"/>
    </location>
</feature>
<gene>
    <name evidence="15" type="ORF">XAT740_LOCUS44834</name>
</gene>
<evidence type="ECO:0000256" key="3">
    <source>
        <dbReference type="ARBA" id="ARBA00008234"/>
    </source>
</evidence>
<keyword evidence="8" id="KW-0862">Zinc</keyword>
<dbReference type="GO" id="GO:0016020">
    <property type="term" value="C:membrane"/>
    <property type="evidence" value="ECO:0007669"/>
    <property type="project" value="GOC"/>
</dbReference>
<dbReference type="InterPro" id="IPR045473">
    <property type="entry name" value="ASM_C"/>
</dbReference>
<dbReference type="SUPFAM" id="SSF56300">
    <property type="entry name" value="Metallo-dependent phosphatases"/>
    <property type="match status" value="1"/>
</dbReference>
<comment type="cofactor">
    <cofactor evidence="1">
        <name>Zn(2+)</name>
        <dbReference type="ChEBI" id="CHEBI:29105"/>
    </cofactor>
</comment>
<dbReference type="GO" id="GO:0046513">
    <property type="term" value="P:ceramide biosynthetic process"/>
    <property type="evidence" value="ECO:0007669"/>
    <property type="project" value="TreeGrafter"/>
</dbReference>
<dbReference type="SUPFAM" id="SSF56219">
    <property type="entry name" value="DNase I-like"/>
    <property type="match status" value="1"/>
</dbReference>
<evidence type="ECO:0000256" key="4">
    <source>
        <dbReference type="ARBA" id="ARBA00022525"/>
    </source>
</evidence>
<dbReference type="CDD" id="cd00842">
    <property type="entry name" value="MPP_ASMase"/>
    <property type="match status" value="1"/>
</dbReference>
<keyword evidence="7" id="KW-0378">Hydrolase</keyword>
<dbReference type="GO" id="GO:0016798">
    <property type="term" value="F:hydrolase activity, acting on glycosyl bonds"/>
    <property type="evidence" value="ECO:0007669"/>
    <property type="project" value="UniProtKB-KW"/>
</dbReference>
<evidence type="ECO:0000256" key="1">
    <source>
        <dbReference type="ARBA" id="ARBA00001947"/>
    </source>
</evidence>
<feature type="non-terminal residue" evidence="15">
    <location>
        <position position="1"/>
    </location>
</feature>
<dbReference type="GO" id="GO:0005764">
    <property type="term" value="C:lysosome"/>
    <property type="evidence" value="ECO:0007669"/>
    <property type="project" value="TreeGrafter"/>
</dbReference>
<dbReference type="GO" id="GO:0046872">
    <property type="term" value="F:metal ion binding"/>
    <property type="evidence" value="ECO:0007669"/>
    <property type="project" value="UniProtKB-KW"/>
</dbReference>
<keyword evidence="6 13" id="KW-0732">Signal</keyword>
<dbReference type="Pfam" id="PF03372">
    <property type="entry name" value="Exo_endo_phos"/>
    <property type="match status" value="1"/>
</dbReference>
<dbReference type="InterPro" id="IPR005135">
    <property type="entry name" value="Endo/exonuclease/phosphatase"/>
</dbReference>
<dbReference type="InterPro" id="IPR011001">
    <property type="entry name" value="Saposin-like"/>
</dbReference>
<organism evidence="15 16">
    <name type="scientific">Adineta ricciae</name>
    <name type="common">Rotifer</name>
    <dbReference type="NCBI Taxonomy" id="249248"/>
    <lineage>
        <taxon>Eukaryota</taxon>
        <taxon>Metazoa</taxon>
        <taxon>Spiralia</taxon>
        <taxon>Gnathifera</taxon>
        <taxon>Rotifera</taxon>
        <taxon>Eurotatoria</taxon>
        <taxon>Bdelloidea</taxon>
        <taxon>Adinetida</taxon>
        <taxon>Adinetidae</taxon>
        <taxon>Adineta</taxon>
    </lineage>
</organism>
<evidence type="ECO:0000256" key="10">
    <source>
        <dbReference type="ARBA" id="ARBA00023180"/>
    </source>
</evidence>
<comment type="catalytic activity">
    <reaction evidence="12">
        <text>a sphingomyelin + H2O = phosphocholine + an N-acylsphing-4-enine + H(+)</text>
        <dbReference type="Rhea" id="RHEA:19253"/>
        <dbReference type="ChEBI" id="CHEBI:15377"/>
        <dbReference type="ChEBI" id="CHEBI:15378"/>
        <dbReference type="ChEBI" id="CHEBI:17636"/>
        <dbReference type="ChEBI" id="CHEBI:52639"/>
        <dbReference type="ChEBI" id="CHEBI:295975"/>
        <dbReference type="EC" id="3.1.4.12"/>
    </reaction>
    <physiologicalReaction direction="left-to-right" evidence="12">
        <dbReference type="Rhea" id="RHEA:19254"/>
    </physiologicalReaction>
</comment>
<evidence type="ECO:0000256" key="12">
    <source>
        <dbReference type="ARBA" id="ARBA00047268"/>
    </source>
</evidence>
<dbReference type="Pfam" id="PF19272">
    <property type="entry name" value="ASMase_C"/>
    <property type="match status" value="1"/>
</dbReference>